<feature type="transmembrane region" description="Helical" evidence="1">
    <location>
        <begin position="90"/>
        <end position="113"/>
    </location>
</feature>
<protein>
    <submittedName>
        <fullName evidence="2">Uncharacterized protein</fullName>
    </submittedName>
</protein>
<reference evidence="2 3" key="1">
    <citation type="journal article" date="2019" name="Sci. Rep.">
        <title>Orb-weaving spider Araneus ventricosus genome elucidates the spidroin gene catalogue.</title>
        <authorList>
            <person name="Kono N."/>
            <person name="Nakamura H."/>
            <person name="Ohtoshi R."/>
            <person name="Moran D.A.P."/>
            <person name="Shinohara A."/>
            <person name="Yoshida Y."/>
            <person name="Fujiwara M."/>
            <person name="Mori M."/>
            <person name="Tomita M."/>
            <person name="Arakawa K."/>
        </authorList>
    </citation>
    <scope>NUCLEOTIDE SEQUENCE [LARGE SCALE GENOMIC DNA]</scope>
</reference>
<organism evidence="2 3">
    <name type="scientific">Araneus ventricosus</name>
    <name type="common">Orbweaver spider</name>
    <name type="synonym">Epeira ventricosa</name>
    <dbReference type="NCBI Taxonomy" id="182803"/>
    <lineage>
        <taxon>Eukaryota</taxon>
        <taxon>Metazoa</taxon>
        <taxon>Ecdysozoa</taxon>
        <taxon>Arthropoda</taxon>
        <taxon>Chelicerata</taxon>
        <taxon>Arachnida</taxon>
        <taxon>Araneae</taxon>
        <taxon>Araneomorphae</taxon>
        <taxon>Entelegynae</taxon>
        <taxon>Araneoidea</taxon>
        <taxon>Araneidae</taxon>
        <taxon>Araneus</taxon>
    </lineage>
</organism>
<name>A0A4Y2LTB9_ARAVE</name>
<evidence type="ECO:0000313" key="3">
    <source>
        <dbReference type="Proteomes" id="UP000499080"/>
    </source>
</evidence>
<gene>
    <name evidence="2" type="ORF">AVEN_93152_1</name>
</gene>
<keyword evidence="1" id="KW-0812">Transmembrane</keyword>
<sequence length="114" mass="12862">MVKIRDSGPKGPRFKSTHCHSGVTDKVHATPTFSPTTRWEHQKSHQFHLLLHSPDDSTTTPIATQLSHFKDYDTFHSTYDAFHSTKPARACALTMGTAICAYARITIIAFMIFR</sequence>
<evidence type="ECO:0000256" key="1">
    <source>
        <dbReference type="SAM" id="Phobius"/>
    </source>
</evidence>
<proteinExistence type="predicted"/>
<dbReference type="Proteomes" id="UP000499080">
    <property type="component" value="Unassembled WGS sequence"/>
</dbReference>
<accession>A0A4Y2LTB9</accession>
<keyword evidence="1" id="KW-0472">Membrane</keyword>
<dbReference type="EMBL" id="BGPR01006171">
    <property type="protein sequence ID" value="GBN16617.1"/>
    <property type="molecule type" value="Genomic_DNA"/>
</dbReference>
<dbReference type="AlphaFoldDB" id="A0A4Y2LTB9"/>
<comment type="caution">
    <text evidence="2">The sequence shown here is derived from an EMBL/GenBank/DDBJ whole genome shotgun (WGS) entry which is preliminary data.</text>
</comment>
<keyword evidence="3" id="KW-1185">Reference proteome</keyword>
<evidence type="ECO:0000313" key="2">
    <source>
        <dbReference type="EMBL" id="GBN16617.1"/>
    </source>
</evidence>
<keyword evidence="1" id="KW-1133">Transmembrane helix</keyword>